<evidence type="ECO:0000256" key="1">
    <source>
        <dbReference type="SAM" id="MobiDB-lite"/>
    </source>
</evidence>
<evidence type="ECO:0000313" key="2">
    <source>
        <dbReference type="EnsemblMetazoa" id="LLOJ007755-PA"/>
    </source>
</evidence>
<keyword evidence="3" id="KW-1185">Reference proteome</keyword>
<name>A0A1B0CSA6_LUTLO</name>
<dbReference type="Proteomes" id="UP000092461">
    <property type="component" value="Unassembled WGS sequence"/>
</dbReference>
<dbReference type="VEuPathDB" id="VectorBase:LLONM1_008848"/>
<evidence type="ECO:0000313" key="3">
    <source>
        <dbReference type="Proteomes" id="UP000092461"/>
    </source>
</evidence>
<feature type="compositionally biased region" description="Low complexity" evidence="1">
    <location>
        <begin position="69"/>
        <end position="113"/>
    </location>
</feature>
<feature type="region of interest" description="Disordered" evidence="1">
    <location>
        <begin position="38"/>
        <end position="121"/>
    </location>
</feature>
<dbReference type="EMBL" id="AJWK01025856">
    <property type="status" value="NOT_ANNOTATED_CDS"/>
    <property type="molecule type" value="Genomic_DNA"/>
</dbReference>
<proteinExistence type="predicted"/>
<organism evidence="2 3">
    <name type="scientific">Lutzomyia longipalpis</name>
    <name type="common">Sand fly</name>
    <dbReference type="NCBI Taxonomy" id="7200"/>
    <lineage>
        <taxon>Eukaryota</taxon>
        <taxon>Metazoa</taxon>
        <taxon>Ecdysozoa</taxon>
        <taxon>Arthropoda</taxon>
        <taxon>Hexapoda</taxon>
        <taxon>Insecta</taxon>
        <taxon>Pterygota</taxon>
        <taxon>Neoptera</taxon>
        <taxon>Endopterygota</taxon>
        <taxon>Diptera</taxon>
        <taxon>Nematocera</taxon>
        <taxon>Psychodoidea</taxon>
        <taxon>Psychodidae</taxon>
        <taxon>Lutzomyia</taxon>
        <taxon>Lutzomyia</taxon>
    </lineage>
</organism>
<dbReference type="AlphaFoldDB" id="A0A1B0CSA6"/>
<sequence length="121" mass="12979">MMTLPKPGSGGMQQTSQMSVYRGDACLTLPRKTNTASLSISNAGNNETHLNKIQPNGSAVRAPRPPIRNGSSVSNSSSPPENTPLLSGLNHQHQQYHLQQQQKGPPGQQQVPQAAISEMRV</sequence>
<dbReference type="EnsemblMetazoa" id="LLOJ007755-RA">
    <property type="protein sequence ID" value="LLOJ007755-PA"/>
    <property type="gene ID" value="LLOJ007755"/>
</dbReference>
<protein>
    <submittedName>
        <fullName evidence="2">Uncharacterized protein</fullName>
    </submittedName>
</protein>
<accession>A0A1B0CSA6</accession>
<feature type="compositionally biased region" description="Polar residues" evidence="1">
    <location>
        <begin position="38"/>
        <end position="57"/>
    </location>
</feature>
<dbReference type="VEuPathDB" id="VectorBase:LLOJ007755"/>
<reference evidence="2" key="1">
    <citation type="submission" date="2020-05" db="UniProtKB">
        <authorList>
            <consortium name="EnsemblMetazoa"/>
        </authorList>
    </citation>
    <scope>IDENTIFICATION</scope>
    <source>
        <strain evidence="2">Jacobina</strain>
    </source>
</reference>